<dbReference type="AlphaFoldDB" id="A0A9P7KHY9"/>
<feature type="non-terminal residue" evidence="1">
    <location>
        <position position="161"/>
    </location>
</feature>
<evidence type="ECO:0000313" key="1">
    <source>
        <dbReference type="EMBL" id="KAG5649215.1"/>
    </source>
</evidence>
<dbReference type="Proteomes" id="UP000717328">
    <property type="component" value="Unassembled WGS sequence"/>
</dbReference>
<protein>
    <submittedName>
        <fullName evidence="1">Uncharacterized protein</fullName>
    </submittedName>
</protein>
<sequence length="161" mass="18287">MRFEIQTRLLTLRLSGLQNIESSPSTPSTPTRHKSLVTVQSSAYGSFIPPSEDTITAAPIPGTIQELDQLTPWQVLEMRFCRTIKATGNIVQIIQFFVCPDIGVPPVFQESPQFIRRVHTFSAQCPLPPWADHSVHWHVRARETSVRRIAHLARKEFNTMI</sequence>
<evidence type="ECO:0000313" key="2">
    <source>
        <dbReference type="Proteomes" id="UP000717328"/>
    </source>
</evidence>
<reference evidence="1" key="2">
    <citation type="submission" date="2021-10" db="EMBL/GenBank/DDBJ databases">
        <title>Phylogenomics reveals ancestral predisposition of the termite-cultivated fungus Termitomyces towards a domesticated lifestyle.</title>
        <authorList>
            <person name="Auxier B."/>
            <person name="Grum-Grzhimaylo A."/>
            <person name="Cardenas M.E."/>
            <person name="Lodge J.D."/>
            <person name="Laessoe T."/>
            <person name="Pedersen O."/>
            <person name="Smith M.E."/>
            <person name="Kuyper T.W."/>
            <person name="Franco-Molano E.A."/>
            <person name="Baroni T.J."/>
            <person name="Aanen D.K."/>
        </authorList>
    </citation>
    <scope>NUCLEOTIDE SEQUENCE</scope>
    <source>
        <strain evidence="1">D49</strain>
    </source>
</reference>
<name>A0A9P7KHY9_9AGAR</name>
<keyword evidence="2" id="KW-1185">Reference proteome</keyword>
<comment type="caution">
    <text evidence="1">The sequence shown here is derived from an EMBL/GenBank/DDBJ whole genome shotgun (WGS) entry which is preliminary data.</text>
</comment>
<gene>
    <name evidence="1" type="ORF">H0H81_005388</name>
</gene>
<dbReference type="EMBL" id="JABCKI010001368">
    <property type="protein sequence ID" value="KAG5649215.1"/>
    <property type="molecule type" value="Genomic_DNA"/>
</dbReference>
<reference evidence="1" key="1">
    <citation type="submission" date="2021-02" db="EMBL/GenBank/DDBJ databases">
        <authorList>
            <person name="Nieuwenhuis M."/>
            <person name="Van De Peppel L.J.J."/>
        </authorList>
    </citation>
    <scope>NUCLEOTIDE SEQUENCE</scope>
    <source>
        <strain evidence="1">D49</strain>
    </source>
</reference>
<organism evidence="1 2">
    <name type="scientific">Sphagnurus paluster</name>
    <dbReference type="NCBI Taxonomy" id="117069"/>
    <lineage>
        <taxon>Eukaryota</taxon>
        <taxon>Fungi</taxon>
        <taxon>Dikarya</taxon>
        <taxon>Basidiomycota</taxon>
        <taxon>Agaricomycotina</taxon>
        <taxon>Agaricomycetes</taxon>
        <taxon>Agaricomycetidae</taxon>
        <taxon>Agaricales</taxon>
        <taxon>Tricholomatineae</taxon>
        <taxon>Lyophyllaceae</taxon>
        <taxon>Sphagnurus</taxon>
    </lineage>
</organism>
<dbReference type="OrthoDB" id="3121166at2759"/>
<proteinExistence type="predicted"/>
<accession>A0A9P7KHY9</accession>